<evidence type="ECO:0000313" key="3">
    <source>
        <dbReference type="Proteomes" id="UP000006201"/>
    </source>
</evidence>
<proteinExistence type="predicted"/>
<dbReference type="eggNOG" id="COG3746">
    <property type="taxonomic scope" value="Bacteria"/>
</dbReference>
<evidence type="ECO:0000313" key="2">
    <source>
        <dbReference type="EMBL" id="EAR26662.1"/>
    </source>
</evidence>
<feature type="chain" id="PRO_5002667313" evidence="1">
    <location>
        <begin position="23"/>
        <end position="381"/>
    </location>
</feature>
<dbReference type="AlphaFoldDB" id="A4CEY7"/>
<protein>
    <submittedName>
        <fullName evidence="2">Phosphate-selective porin O and P</fullName>
    </submittedName>
</protein>
<comment type="caution">
    <text evidence="2">The sequence shown here is derived from an EMBL/GenBank/DDBJ whole genome shotgun (WGS) entry which is preliminary data.</text>
</comment>
<dbReference type="EMBL" id="AAOH01000010">
    <property type="protein sequence ID" value="EAR26662.1"/>
    <property type="molecule type" value="Genomic_DNA"/>
</dbReference>
<sequence>MNKLMKLSTLTAAILASSSLYAAEVSTKGGFEVKSDDGQYSFKFNGRIQLDAAAFSSDDIDLNNGTEIRRARFAASGKMEQWGYKLQYDFISSEAIKDAYISYNGYKNTEILIGSQIEAFGMEPQTSSNDVTFIERAAVVEAFGLNRAMGIAARQWGDNWTANYGVYGQDVNAGTNGDEELGFNGRFNYAPVISKDQLISFGASISTRQLSEGATVRFRTRPESHQADTRIVDSGNRAADSYNMYALETAMKFGSITVLGEYMTADVNATTGKDSSFDGYYLSASYLFNGATRPYATHQGKFKRVKPSKDGLWEVAARFSSVDLNDKDAGVYGGQVDAITLGANYYINNNMRAMFNLVSSDGDEHANYDATSIAARLQVTW</sequence>
<accession>A4CEY7</accession>
<dbReference type="Gene3D" id="2.40.160.10">
    <property type="entry name" value="Porin"/>
    <property type="match status" value="1"/>
</dbReference>
<reference evidence="2 3" key="1">
    <citation type="submission" date="2006-02" db="EMBL/GenBank/DDBJ databases">
        <authorList>
            <person name="Moran M.A."/>
            <person name="Kjelleberg S."/>
            <person name="Egan S."/>
            <person name="Saunders N."/>
            <person name="Thomas T."/>
            <person name="Ferriera S."/>
            <person name="Johnson J."/>
            <person name="Kravitz S."/>
            <person name="Halpern A."/>
            <person name="Remington K."/>
            <person name="Beeson K."/>
            <person name="Tran B."/>
            <person name="Rogers Y.-H."/>
            <person name="Friedman R."/>
            <person name="Venter J.C."/>
        </authorList>
    </citation>
    <scope>NUCLEOTIDE SEQUENCE [LARGE SCALE GENOMIC DNA]</scope>
    <source>
        <strain evidence="2 3">D2</strain>
    </source>
</reference>
<keyword evidence="1" id="KW-0732">Signal</keyword>
<dbReference type="InterPro" id="IPR010870">
    <property type="entry name" value="Porin_O/P"/>
</dbReference>
<name>A4CEY7_9GAMM</name>
<dbReference type="OrthoDB" id="9807854at2"/>
<dbReference type="Pfam" id="PF07396">
    <property type="entry name" value="Porin_O_P"/>
    <property type="match status" value="1"/>
</dbReference>
<dbReference type="SUPFAM" id="SSF56935">
    <property type="entry name" value="Porins"/>
    <property type="match status" value="1"/>
</dbReference>
<gene>
    <name evidence="2" type="ORF">PTD2_17022</name>
</gene>
<dbReference type="InterPro" id="IPR023614">
    <property type="entry name" value="Porin_dom_sf"/>
</dbReference>
<evidence type="ECO:0000256" key="1">
    <source>
        <dbReference type="SAM" id="SignalP"/>
    </source>
</evidence>
<organism evidence="2 3">
    <name type="scientific">Pseudoalteromonas tunicata D2</name>
    <dbReference type="NCBI Taxonomy" id="87626"/>
    <lineage>
        <taxon>Bacteria</taxon>
        <taxon>Pseudomonadati</taxon>
        <taxon>Pseudomonadota</taxon>
        <taxon>Gammaproteobacteria</taxon>
        <taxon>Alteromonadales</taxon>
        <taxon>Pseudoalteromonadaceae</taxon>
        <taxon>Pseudoalteromonas</taxon>
    </lineage>
</organism>
<keyword evidence="3" id="KW-1185">Reference proteome</keyword>
<dbReference type="RefSeq" id="WP_009840646.1">
    <property type="nucleotide sequence ID" value="NZ_CH959302.1"/>
</dbReference>
<dbReference type="HOGENOM" id="CLU_031025_4_1_6"/>
<dbReference type="Proteomes" id="UP000006201">
    <property type="component" value="Unassembled WGS sequence"/>
</dbReference>
<feature type="signal peptide" evidence="1">
    <location>
        <begin position="1"/>
        <end position="22"/>
    </location>
</feature>